<name>A0ACC0M5C0_RHOML</name>
<dbReference type="EMBL" id="CM046397">
    <property type="protein sequence ID" value="KAI8536170.1"/>
    <property type="molecule type" value="Genomic_DNA"/>
</dbReference>
<reference evidence="1" key="1">
    <citation type="submission" date="2022-02" db="EMBL/GenBank/DDBJ databases">
        <title>Plant Genome Project.</title>
        <authorList>
            <person name="Zhang R.-G."/>
        </authorList>
    </citation>
    <scope>NUCLEOTIDE SEQUENCE</scope>
    <source>
        <strain evidence="1">AT1</strain>
    </source>
</reference>
<evidence type="ECO:0000313" key="1">
    <source>
        <dbReference type="EMBL" id="KAI8536170.1"/>
    </source>
</evidence>
<keyword evidence="2" id="KW-1185">Reference proteome</keyword>
<accession>A0ACC0M5C0</accession>
<dbReference type="Proteomes" id="UP001062846">
    <property type="component" value="Chromosome 10"/>
</dbReference>
<organism evidence="1 2">
    <name type="scientific">Rhododendron molle</name>
    <name type="common">Chinese azalea</name>
    <name type="synonym">Azalea mollis</name>
    <dbReference type="NCBI Taxonomy" id="49168"/>
    <lineage>
        <taxon>Eukaryota</taxon>
        <taxon>Viridiplantae</taxon>
        <taxon>Streptophyta</taxon>
        <taxon>Embryophyta</taxon>
        <taxon>Tracheophyta</taxon>
        <taxon>Spermatophyta</taxon>
        <taxon>Magnoliopsida</taxon>
        <taxon>eudicotyledons</taxon>
        <taxon>Gunneridae</taxon>
        <taxon>Pentapetalae</taxon>
        <taxon>asterids</taxon>
        <taxon>Ericales</taxon>
        <taxon>Ericaceae</taxon>
        <taxon>Ericoideae</taxon>
        <taxon>Rhodoreae</taxon>
        <taxon>Rhododendron</taxon>
    </lineage>
</organism>
<protein>
    <submittedName>
        <fullName evidence="1">Uncharacterized protein</fullName>
    </submittedName>
</protein>
<sequence>MPCLLNNSTRTGRDMAHAAQKSLLKGLGQKTLVPHNSDGSTSDVDKQQALSPVEEDRAMKKQKKEDDNDVNQEQQKDPWMNLPPFQFATWRKLTEKEWKDYNKCLEQSEGFDCGDVPDNILDLPVAPLSLDDPDTMKDLQMYSIFALEKCTELKKKKYQFVKVLKANICLRRGFLYYITFQAEDIAGSGSPPLNFRAKVHSLKGRETVEFCEPEL</sequence>
<proteinExistence type="predicted"/>
<comment type="caution">
    <text evidence="1">The sequence shown here is derived from an EMBL/GenBank/DDBJ whole genome shotgun (WGS) entry which is preliminary data.</text>
</comment>
<gene>
    <name evidence="1" type="ORF">RHMOL_Rhmol10G0235400</name>
</gene>
<evidence type="ECO:0000313" key="2">
    <source>
        <dbReference type="Proteomes" id="UP001062846"/>
    </source>
</evidence>